<keyword evidence="4 13" id="KW-0479">Metal-binding</keyword>
<dbReference type="SMART" id="SM00116">
    <property type="entry name" value="CBS"/>
    <property type="match status" value="2"/>
</dbReference>
<dbReference type="InterPro" id="IPR005990">
    <property type="entry name" value="IMP_DH"/>
</dbReference>
<dbReference type="Pfam" id="PF00478">
    <property type="entry name" value="IMPDH"/>
    <property type="match status" value="1"/>
</dbReference>
<dbReference type="CDD" id="cd00381">
    <property type="entry name" value="IMPDH"/>
    <property type="match status" value="1"/>
</dbReference>
<gene>
    <name evidence="13 22" type="primary">guaB</name>
    <name evidence="22" type="ORF">D3P04_14995</name>
</gene>
<dbReference type="GO" id="GO:0006183">
    <property type="term" value="P:GTP biosynthetic process"/>
    <property type="evidence" value="ECO:0007669"/>
    <property type="project" value="TreeGrafter"/>
</dbReference>
<dbReference type="EC" id="1.1.1.205" evidence="13 20"/>
<dbReference type="PIRSF" id="PIRSF000130">
    <property type="entry name" value="IMPDH"/>
    <property type="match status" value="1"/>
</dbReference>
<evidence type="ECO:0000256" key="12">
    <source>
        <dbReference type="ARBA" id="ARBA00048028"/>
    </source>
</evidence>
<evidence type="ECO:0000256" key="2">
    <source>
        <dbReference type="ARBA" id="ARBA00005502"/>
    </source>
</evidence>
<feature type="binding site" evidence="13">
    <location>
        <position position="465"/>
    </location>
    <ligand>
        <name>K(+)</name>
        <dbReference type="ChEBI" id="CHEBI:29103"/>
        <note>ligand shared between two tetrameric partners</note>
    </ligand>
</feature>
<dbReference type="NCBIfam" id="TIGR01302">
    <property type="entry name" value="IMP_dehydrog"/>
    <property type="match status" value="1"/>
</dbReference>
<evidence type="ECO:0000256" key="3">
    <source>
        <dbReference type="ARBA" id="ARBA00011881"/>
    </source>
</evidence>
<evidence type="ECO:0000256" key="17">
    <source>
        <dbReference type="PIRSR" id="PIRSR000130-4"/>
    </source>
</evidence>
<feature type="binding site" evidence="13">
    <location>
        <position position="464"/>
    </location>
    <ligand>
        <name>K(+)</name>
        <dbReference type="ChEBI" id="CHEBI:29103"/>
        <note>ligand shared between two tetrameric partners</note>
    </ligand>
</feature>
<feature type="binding site" description="in other chain" evidence="13 17">
    <location>
        <position position="299"/>
    </location>
    <ligand>
        <name>K(+)</name>
        <dbReference type="ChEBI" id="CHEBI:29103"/>
        <note>ligand shared between two tetrameric partners</note>
    </ligand>
</feature>
<comment type="similarity">
    <text evidence="2 13 19">Belongs to the IMPDH/GMPR family.</text>
</comment>
<dbReference type="Pfam" id="PF00571">
    <property type="entry name" value="CBS"/>
    <property type="match status" value="2"/>
</dbReference>
<comment type="catalytic activity">
    <reaction evidence="12 13 20">
        <text>IMP + NAD(+) + H2O = XMP + NADH + H(+)</text>
        <dbReference type="Rhea" id="RHEA:11708"/>
        <dbReference type="ChEBI" id="CHEBI:15377"/>
        <dbReference type="ChEBI" id="CHEBI:15378"/>
        <dbReference type="ChEBI" id="CHEBI:57464"/>
        <dbReference type="ChEBI" id="CHEBI:57540"/>
        <dbReference type="ChEBI" id="CHEBI:57945"/>
        <dbReference type="ChEBI" id="CHEBI:58053"/>
        <dbReference type="EC" id="1.1.1.205"/>
    </reaction>
</comment>
<evidence type="ECO:0000256" key="19">
    <source>
        <dbReference type="RuleBase" id="RU003927"/>
    </source>
</evidence>
<comment type="caution">
    <text evidence="13">Lacks conserved residue(s) required for the propagation of feature annotation.</text>
</comment>
<dbReference type="RefSeq" id="WP_119750302.1">
    <property type="nucleotide sequence ID" value="NZ_QZCG01000010.1"/>
</dbReference>
<evidence type="ECO:0000256" key="7">
    <source>
        <dbReference type="ARBA" id="ARBA00022755"/>
    </source>
</evidence>
<feature type="binding site" description="in other chain" evidence="13 17">
    <location>
        <position position="302"/>
    </location>
    <ligand>
        <name>K(+)</name>
        <dbReference type="ChEBI" id="CHEBI:29103"/>
        <note>ligand shared between two tetrameric partners</note>
    </ligand>
</feature>
<dbReference type="GO" id="GO:0003938">
    <property type="term" value="F:IMP dehydrogenase activity"/>
    <property type="evidence" value="ECO:0007669"/>
    <property type="project" value="UniProtKB-UniRule"/>
</dbReference>
<feature type="binding site" evidence="13">
    <location>
        <position position="466"/>
    </location>
    <ligand>
        <name>K(+)</name>
        <dbReference type="ChEBI" id="CHEBI:29103"/>
        <note>ligand shared between two tetrameric partners</note>
    </ligand>
</feature>
<evidence type="ECO:0000256" key="5">
    <source>
        <dbReference type="ARBA" id="ARBA00022737"/>
    </source>
</evidence>
<feature type="binding site" evidence="16">
    <location>
        <begin position="245"/>
        <end position="247"/>
    </location>
    <ligand>
        <name>NAD(+)</name>
        <dbReference type="ChEBI" id="CHEBI:57540"/>
    </ligand>
</feature>
<keyword evidence="7 13" id="KW-0658">Purine biosynthesis</keyword>
<feature type="active site" description="Proton acceptor" evidence="13 14">
    <location>
        <position position="396"/>
    </location>
</feature>
<sequence>MQIREALTFDDVLLVPAASNVLPSTADVTTYVTRRIRMNIPLLSSAMDTVTESRMAIALAQAGGMGVIHRNLTTEQQADEVRRVKRFESGIVYKPITLRSDQTLADAKALQDRYNVTGFPVVDDQGRVVGIVTNRDMRFASDDNTPVRMMMTSERLAMLTEPADRQQAIDLMKERRIEKLLVTDGQGKLTGLLTLKDTEKAVLNPLACKDDLGRLRVAAASTVGEEGFERSKALIDAGVDMVVIDTAHGHSAGVARAVEQIKSFSNEVQVVAGNVATAEAVRALVDAGADAVKVGIGPGSICTTRIVAGVGVPQLTAIMDAAQAAEDVPVIADGGIKFSGDFAKAIAAGASCAMVGSAIAGTDESPGEVILYQGRSFKSYRGMGSLGAMARGSADRYFQKDAATDKLVPEGIEGQVPYKGGAGAVLHQLVGGLRAAMGYTGCATIEEMRSNCQFVRITGAGLKESHVHDVQITRESPNYRMG</sequence>
<dbReference type="PANTHER" id="PTHR11911">
    <property type="entry name" value="INOSINE-5-MONOPHOSPHATE DEHYDROGENASE RELATED"/>
    <property type="match status" value="1"/>
</dbReference>
<evidence type="ECO:0000313" key="23">
    <source>
        <dbReference type="Proteomes" id="UP000284202"/>
    </source>
</evidence>
<keyword evidence="11 18" id="KW-0129">CBS domain</keyword>
<comment type="subunit">
    <text evidence="3 13">Homotetramer.</text>
</comment>
<evidence type="ECO:0000259" key="21">
    <source>
        <dbReference type="PROSITE" id="PS51371"/>
    </source>
</evidence>
<comment type="caution">
    <text evidence="22">The sequence shown here is derived from an EMBL/GenBank/DDBJ whole genome shotgun (WGS) entry which is preliminary data.</text>
</comment>
<dbReference type="EMBL" id="QZCG01000010">
    <property type="protein sequence ID" value="RJE83706.1"/>
    <property type="molecule type" value="Genomic_DNA"/>
</dbReference>
<dbReference type="HAMAP" id="MF_01964">
    <property type="entry name" value="IMPDH"/>
    <property type="match status" value="1"/>
</dbReference>
<proteinExistence type="inferred from homology"/>
<evidence type="ECO:0000256" key="8">
    <source>
        <dbReference type="ARBA" id="ARBA00022958"/>
    </source>
</evidence>
<evidence type="ECO:0000256" key="18">
    <source>
        <dbReference type="PROSITE-ProRule" id="PRU00703"/>
    </source>
</evidence>
<evidence type="ECO:0000256" key="1">
    <source>
        <dbReference type="ARBA" id="ARBA00001958"/>
    </source>
</evidence>
<dbReference type="OrthoDB" id="9805398at2"/>
<dbReference type="InterPro" id="IPR000644">
    <property type="entry name" value="CBS_dom"/>
</dbReference>
<keyword evidence="5" id="KW-0677">Repeat</keyword>
<keyword evidence="10 13" id="KW-0520">NAD</keyword>
<dbReference type="UniPathway" id="UPA00601">
    <property type="reaction ID" value="UER00295"/>
</dbReference>
<dbReference type="CDD" id="cd04601">
    <property type="entry name" value="CBS_pair_IMPDH"/>
    <property type="match status" value="1"/>
</dbReference>
<feature type="binding site" description="in other chain" evidence="13 17">
    <location>
        <position position="297"/>
    </location>
    <ligand>
        <name>K(+)</name>
        <dbReference type="ChEBI" id="CHEBI:29103"/>
        <note>ligand shared between two tetrameric partners</note>
    </ligand>
</feature>
<feature type="binding site" evidence="13 15">
    <location>
        <begin position="333"/>
        <end position="335"/>
    </location>
    <ligand>
        <name>IMP</name>
        <dbReference type="ChEBI" id="CHEBI:58053"/>
    </ligand>
</feature>
<dbReference type="SUPFAM" id="SSF54631">
    <property type="entry name" value="CBS-domain pair"/>
    <property type="match status" value="1"/>
</dbReference>
<comment type="function">
    <text evidence="13">Catalyzes the conversion of inosine 5'-phosphate (IMP) to xanthosine 5'-phosphate (XMP), the first committed and rate-limiting step in the de novo synthesis of guanine nucleotides, and therefore plays an important role in the regulation of cell growth.</text>
</comment>
<dbReference type="Gene3D" id="3.20.20.70">
    <property type="entry name" value="Aldolase class I"/>
    <property type="match status" value="1"/>
</dbReference>
<dbReference type="AlphaFoldDB" id="A0A418SRW2"/>
<evidence type="ECO:0000256" key="15">
    <source>
        <dbReference type="PIRSR" id="PIRSR000130-2"/>
    </source>
</evidence>
<feature type="binding site" evidence="13 15">
    <location>
        <begin position="356"/>
        <end position="357"/>
    </location>
    <ligand>
        <name>IMP</name>
        <dbReference type="ChEBI" id="CHEBI:58053"/>
    </ligand>
</feature>
<keyword evidence="9 13" id="KW-0560">Oxidoreductase</keyword>
<feature type="binding site" evidence="13 16">
    <location>
        <begin position="295"/>
        <end position="297"/>
    </location>
    <ligand>
        <name>NAD(+)</name>
        <dbReference type="ChEBI" id="CHEBI:57540"/>
    </ligand>
</feature>
<keyword evidence="8 13" id="KW-0630">Potassium</keyword>
<feature type="binding site" evidence="13 15">
    <location>
        <position position="410"/>
    </location>
    <ligand>
        <name>IMP</name>
        <dbReference type="ChEBI" id="CHEBI:58053"/>
    </ligand>
</feature>
<evidence type="ECO:0000256" key="11">
    <source>
        <dbReference type="ARBA" id="ARBA00023122"/>
    </source>
</evidence>
<organism evidence="22 23">
    <name type="scientific">Paracoccus onubensis</name>
    <dbReference type="NCBI Taxonomy" id="1675788"/>
    <lineage>
        <taxon>Bacteria</taxon>
        <taxon>Pseudomonadati</taxon>
        <taxon>Pseudomonadota</taxon>
        <taxon>Alphaproteobacteria</taxon>
        <taxon>Rhodobacterales</taxon>
        <taxon>Paracoccaceae</taxon>
        <taxon>Paracoccus</taxon>
    </lineage>
</organism>
<dbReference type="PANTHER" id="PTHR11911:SF111">
    <property type="entry name" value="INOSINE-5'-MONOPHOSPHATE DEHYDROGENASE"/>
    <property type="match status" value="1"/>
</dbReference>
<feature type="active site" description="Thioimidate intermediate" evidence="13 14">
    <location>
        <position position="302"/>
    </location>
</feature>
<feature type="binding site" evidence="13 15">
    <location>
        <position position="300"/>
    </location>
    <ligand>
        <name>IMP</name>
        <dbReference type="ChEBI" id="CHEBI:58053"/>
    </ligand>
</feature>
<dbReference type="GO" id="GO:0000166">
    <property type="term" value="F:nucleotide binding"/>
    <property type="evidence" value="ECO:0007669"/>
    <property type="project" value="UniProtKB-UniRule"/>
</dbReference>
<feature type="binding site" evidence="13">
    <location>
        <position position="245"/>
    </location>
    <ligand>
        <name>NAD(+)</name>
        <dbReference type="ChEBI" id="CHEBI:57540"/>
    </ligand>
</feature>
<feature type="domain" description="CBS" evidence="21">
    <location>
        <begin position="151"/>
        <end position="208"/>
    </location>
</feature>
<dbReference type="SUPFAM" id="SSF51412">
    <property type="entry name" value="Inosine monophosphate dehydrogenase (IMPDH)"/>
    <property type="match status" value="1"/>
</dbReference>
<dbReference type="InterPro" id="IPR046342">
    <property type="entry name" value="CBS_dom_sf"/>
</dbReference>
<keyword evidence="23" id="KW-1185">Reference proteome</keyword>
<dbReference type="GO" id="GO:0046872">
    <property type="term" value="F:metal ion binding"/>
    <property type="evidence" value="ECO:0007669"/>
    <property type="project" value="UniProtKB-UniRule"/>
</dbReference>
<comment type="pathway">
    <text evidence="13 20">Purine metabolism; XMP biosynthesis via de novo pathway; XMP from IMP: step 1/1.</text>
</comment>
<dbReference type="InterPro" id="IPR015875">
    <property type="entry name" value="IMP_DH/GMP_Rdtase_CS"/>
</dbReference>
<keyword evidence="6 13" id="KW-0332">GMP biosynthesis</keyword>
<feature type="domain" description="CBS" evidence="21">
    <location>
        <begin position="91"/>
        <end position="147"/>
    </location>
</feature>
<reference evidence="23" key="1">
    <citation type="submission" date="2018-09" db="EMBL/GenBank/DDBJ databases">
        <title>Acidovorax cavernicola nov. sp. isolated from Gruta de las Maravillas (Aracena, Spain).</title>
        <authorList>
            <person name="Jurado V."/>
            <person name="Gutierrez-Patricio S."/>
            <person name="Gonzalez-Pimentel J.L."/>
            <person name="Miller A.Z."/>
            <person name="Laiz L."/>
            <person name="Saiz-Jimenez C."/>
        </authorList>
    </citation>
    <scope>NUCLEOTIDE SEQUENCE [LARGE SCALE GENOMIC DNA]</scope>
    <source>
        <strain evidence="23">1011MAR3C25</strain>
    </source>
</reference>
<dbReference type="PROSITE" id="PS00487">
    <property type="entry name" value="IMP_DH_GMP_RED"/>
    <property type="match status" value="1"/>
</dbReference>
<dbReference type="GO" id="GO:0006177">
    <property type="term" value="P:GMP biosynthetic process"/>
    <property type="evidence" value="ECO:0007669"/>
    <property type="project" value="UniProtKB-UniRule"/>
</dbReference>
<dbReference type="Proteomes" id="UP000284202">
    <property type="component" value="Unassembled WGS sequence"/>
</dbReference>
<comment type="cofactor">
    <cofactor evidence="1 13">
        <name>K(+)</name>
        <dbReference type="ChEBI" id="CHEBI:29103"/>
    </cofactor>
</comment>
<dbReference type="SMART" id="SM01240">
    <property type="entry name" value="IMPDH"/>
    <property type="match status" value="1"/>
</dbReference>
<dbReference type="FunFam" id="3.20.20.70:FF:000003">
    <property type="entry name" value="GMP reductase"/>
    <property type="match status" value="1"/>
</dbReference>
<feature type="binding site" evidence="13 15">
    <location>
        <begin position="380"/>
        <end position="384"/>
    </location>
    <ligand>
        <name>IMP</name>
        <dbReference type="ChEBI" id="CHEBI:58053"/>
    </ligand>
</feature>
<name>A0A418SRW2_9RHOB</name>
<dbReference type="InterPro" id="IPR013785">
    <property type="entry name" value="Aldolase_TIM"/>
</dbReference>
<evidence type="ECO:0000256" key="16">
    <source>
        <dbReference type="PIRSR" id="PIRSR000130-3"/>
    </source>
</evidence>
<evidence type="ECO:0000256" key="13">
    <source>
        <dbReference type="HAMAP-Rule" id="MF_01964"/>
    </source>
</evidence>
<evidence type="ECO:0000256" key="4">
    <source>
        <dbReference type="ARBA" id="ARBA00022723"/>
    </source>
</evidence>
<evidence type="ECO:0000256" key="14">
    <source>
        <dbReference type="PIRSR" id="PIRSR000130-1"/>
    </source>
</evidence>
<protein>
    <recommendedName>
        <fullName evidence="13 20">Inosine-5'-monophosphate dehydrogenase</fullName>
        <shortName evidence="13">IMP dehydrogenase</shortName>
        <shortName evidence="13">IMPD</shortName>
        <shortName evidence="13">IMPDH</shortName>
        <ecNumber evidence="13 20">1.1.1.205</ecNumber>
    </recommendedName>
</protein>
<evidence type="ECO:0000256" key="9">
    <source>
        <dbReference type="ARBA" id="ARBA00023002"/>
    </source>
</evidence>
<evidence type="ECO:0000256" key="10">
    <source>
        <dbReference type="ARBA" id="ARBA00023027"/>
    </source>
</evidence>
<comment type="activity regulation">
    <text evidence="13">Mycophenolic acid (MPA) is a non-competitive inhibitor that prevents formation of the closed enzyme conformation by binding to the same site as the amobile flap. In contrast, mizoribine monophosphate (MZP) is a competitive inhibitor that induces the closed conformation. MPA is a potent inhibitor of mammalian IMPDHs but a poor inhibitor of the bacterial enzymes. MZP is a more potent inhibitor of bacterial IMPDH.</text>
</comment>
<accession>A0A418SRW2</accession>
<evidence type="ECO:0000256" key="20">
    <source>
        <dbReference type="RuleBase" id="RU003928"/>
    </source>
</evidence>
<evidence type="ECO:0000313" key="22">
    <source>
        <dbReference type="EMBL" id="RJE83706.1"/>
    </source>
</evidence>
<dbReference type="PROSITE" id="PS51371">
    <property type="entry name" value="CBS"/>
    <property type="match status" value="2"/>
</dbReference>
<evidence type="ECO:0000256" key="6">
    <source>
        <dbReference type="ARBA" id="ARBA00022749"/>
    </source>
</evidence>
<dbReference type="InterPro" id="IPR001093">
    <property type="entry name" value="IMP_DH_GMPRt"/>
</dbReference>